<dbReference type="Pfam" id="PF13639">
    <property type="entry name" value="zf-RING_2"/>
    <property type="match status" value="1"/>
</dbReference>
<dbReference type="SUPFAM" id="SSF52025">
    <property type="entry name" value="PA domain"/>
    <property type="match status" value="1"/>
</dbReference>
<dbReference type="PROSITE" id="PS50089">
    <property type="entry name" value="ZF_RING_2"/>
    <property type="match status" value="1"/>
</dbReference>
<dbReference type="AlphaFoldDB" id="A0A0K8V8G7"/>
<evidence type="ECO:0000256" key="8">
    <source>
        <dbReference type="PROSITE-ProRule" id="PRU00175"/>
    </source>
</evidence>
<accession>A0A0K8V8G7</accession>
<name>A0A0K8V8G7_BACLA</name>
<keyword evidence="5" id="KW-0862">Zinc</keyword>
<dbReference type="EMBL" id="GDHF01014475">
    <property type="protein sequence ID" value="JAI37839.1"/>
    <property type="molecule type" value="Transcribed_RNA"/>
</dbReference>
<dbReference type="InterPro" id="IPR046450">
    <property type="entry name" value="PA_dom_sf"/>
</dbReference>
<dbReference type="Pfam" id="PF02225">
    <property type="entry name" value="PA"/>
    <property type="match status" value="1"/>
</dbReference>
<dbReference type="GO" id="GO:0016020">
    <property type="term" value="C:membrane"/>
    <property type="evidence" value="ECO:0007669"/>
    <property type="project" value="UniProtKB-SubCell"/>
</dbReference>
<sequence length="637" mass="70928">MCSKELLLLACLFLLGGLRLTSTTTTTTFVAAMSIANQDLDRYFRTANATQMLANEERIIIDVYNYAYLNFTYLNEFGEIRKLAHSEEKARYGEGKVDSREGKLVHISTIGNITDDTAFTSKIAGTNGESFPPKGVGWIALVKRGFCTFEEKVKHVYDRGAIGVIIYNDKAVNNLEKMQIRDQLRDITAVITYLEIGLEIARIVDQGLQMDAAIIKGRSGSRPLNTLNKTSVLFVSVSFIVLMVISLVWLLFYYIQRFRYLQTKDQQSRQLCSVTKKAIMKIPTKTGKSSDDKDMDSDCCAICIEAYKPSDCIRVLPCKHEFHKNCIDPWLIEHRTCPMCKLDVLKFYGFVFLGSEESILEYEPDRPPVDATSAAGAAAGNGNLSATVAAGAQRNGALGELMRSRDFVIDFPRIFVLEAGAVTGTHESLFPARLPERSQSSLSLANAKDWMSAMTNKLDEQHGLRRLRRGVTRDGMDENLLTVCAEAVKKRRSRSADGRYSSSFYARQQAMQLQGELECGYGDGAEAAERVKPDEVAKLRPNATILDLTDAVYAESRQRQQQVNNCALPHAELEYVTSNARRRSLRRGSERAIQLHELPYRSPVPSQAGTPAGSRESTPPLDVSITIQVNGEGIDLE</sequence>
<keyword evidence="11" id="KW-0732">Signal</keyword>
<keyword evidence="7 10" id="KW-0472">Membrane</keyword>
<protein>
    <submittedName>
        <fullName evidence="14">Protein goliath</fullName>
    </submittedName>
</protein>
<evidence type="ECO:0000313" key="17">
    <source>
        <dbReference type="EMBL" id="JAI37990.1"/>
    </source>
</evidence>
<dbReference type="CDD" id="cd16668">
    <property type="entry name" value="RING-H2_RNF130-like"/>
    <property type="match status" value="1"/>
</dbReference>
<dbReference type="EMBL" id="GDHF01017444">
    <property type="protein sequence ID" value="JAI34870.1"/>
    <property type="molecule type" value="Transcribed_RNA"/>
</dbReference>
<dbReference type="PANTHER" id="PTHR46539:SF23">
    <property type="entry name" value="RING-TYPE DOMAIN-CONTAINING PROTEIN"/>
    <property type="match status" value="1"/>
</dbReference>
<dbReference type="EMBL" id="GDHF01018958">
    <property type="protein sequence ID" value="JAI33356.1"/>
    <property type="molecule type" value="Transcribed_RNA"/>
</dbReference>
<keyword evidence="6 10" id="KW-1133">Transmembrane helix</keyword>
<evidence type="ECO:0000256" key="9">
    <source>
        <dbReference type="SAM" id="MobiDB-lite"/>
    </source>
</evidence>
<organism evidence="14">
    <name type="scientific">Bactrocera latifrons</name>
    <name type="common">Malaysian fruit fly</name>
    <name type="synonym">Chaetodacus latifrons</name>
    <dbReference type="NCBI Taxonomy" id="174628"/>
    <lineage>
        <taxon>Eukaryota</taxon>
        <taxon>Metazoa</taxon>
        <taxon>Ecdysozoa</taxon>
        <taxon>Arthropoda</taxon>
        <taxon>Hexapoda</taxon>
        <taxon>Insecta</taxon>
        <taxon>Pterygota</taxon>
        <taxon>Neoptera</taxon>
        <taxon>Endopterygota</taxon>
        <taxon>Diptera</taxon>
        <taxon>Brachycera</taxon>
        <taxon>Muscomorpha</taxon>
        <taxon>Tephritoidea</taxon>
        <taxon>Tephritidae</taxon>
        <taxon>Bactrocera</taxon>
        <taxon>Bactrocera</taxon>
    </lineage>
</organism>
<dbReference type="GO" id="GO:0008270">
    <property type="term" value="F:zinc ion binding"/>
    <property type="evidence" value="ECO:0007669"/>
    <property type="project" value="UniProtKB-KW"/>
</dbReference>
<proteinExistence type="predicted"/>
<feature type="transmembrane region" description="Helical" evidence="10">
    <location>
        <begin position="232"/>
        <end position="255"/>
    </location>
</feature>
<evidence type="ECO:0000313" key="14">
    <source>
        <dbReference type="EMBL" id="JAI34870.1"/>
    </source>
</evidence>
<evidence type="ECO:0000256" key="10">
    <source>
        <dbReference type="SAM" id="Phobius"/>
    </source>
</evidence>
<dbReference type="Gene3D" id="3.30.40.10">
    <property type="entry name" value="Zinc/RING finger domain, C3HC4 (zinc finger)"/>
    <property type="match status" value="1"/>
</dbReference>
<dbReference type="InterPro" id="IPR001841">
    <property type="entry name" value="Znf_RING"/>
</dbReference>
<evidence type="ECO:0000256" key="5">
    <source>
        <dbReference type="ARBA" id="ARBA00022833"/>
    </source>
</evidence>
<feature type="chain" id="PRO_5014030040" evidence="11">
    <location>
        <begin position="24"/>
        <end position="637"/>
    </location>
</feature>
<evidence type="ECO:0000256" key="2">
    <source>
        <dbReference type="ARBA" id="ARBA00022692"/>
    </source>
</evidence>
<feature type="domain" description="RING-type" evidence="12">
    <location>
        <begin position="300"/>
        <end position="341"/>
    </location>
</feature>
<evidence type="ECO:0000256" key="11">
    <source>
        <dbReference type="SAM" id="SignalP"/>
    </source>
</evidence>
<comment type="subcellular location">
    <subcellularLocation>
        <location evidence="1">Membrane</location>
        <topology evidence="1">Single-pass membrane protein</topology>
    </subcellularLocation>
</comment>
<dbReference type="FunFam" id="3.30.40.10:FF:000009">
    <property type="entry name" value="E3 ubiquitin-protein ligase RNF130"/>
    <property type="match status" value="1"/>
</dbReference>
<keyword evidence="3" id="KW-0479">Metal-binding</keyword>
<dbReference type="InterPro" id="IPR013083">
    <property type="entry name" value="Znf_RING/FYVE/PHD"/>
</dbReference>
<dbReference type="InterPro" id="IPR003137">
    <property type="entry name" value="PA_domain"/>
</dbReference>
<evidence type="ECO:0000259" key="12">
    <source>
        <dbReference type="PROSITE" id="PS50089"/>
    </source>
</evidence>
<gene>
    <name evidence="14" type="primary">gol_5</name>
    <name evidence="17" type="synonym">gol_0</name>
    <name evidence="15" type="synonym">gol_1</name>
    <name evidence="16" type="synonym">gol_2</name>
    <name evidence="13" type="synonym">gol_7</name>
    <name evidence="13" type="ORF">c3_g1_i2</name>
    <name evidence="15" type="ORF">c3_g1_i3</name>
    <name evidence="14" type="ORF">c3_g1_i4</name>
    <name evidence="16" type="ORF">c3_g1_i5</name>
    <name evidence="17" type="ORF">c3_g1_i9</name>
</gene>
<keyword evidence="2 10" id="KW-0812">Transmembrane</keyword>
<dbReference type="OrthoDB" id="5357315at2759"/>
<reference evidence="14" key="1">
    <citation type="submission" date="2015-06" db="EMBL/GenBank/DDBJ databases">
        <authorList>
            <person name="Hoefler B.C."/>
            <person name="Straight P.D."/>
        </authorList>
    </citation>
    <scope>NUCLEOTIDE SEQUENCE</scope>
</reference>
<evidence type="ECO:0000256" key="7">
    <source>
        <dbReference type="ARBA" id="ARBA00023136"/>
    </source>
</evidence>
<feature type="region of interest" description="Disordered" evidence="9">
    <location>
        <begin position="593"/>
        <end position="622"/>
    </location>
</feature>
<dbReference type="PANTHER" id="PTHR46539">
    <property type="entry name" value="E3 UBIQUITIN-PROTEIN LIGASE ATL42"/>
    <property type="match status" value="1"/>
</dbReference>
<evidence type="ECO:0000313" key="15">
    <source>
        <dbReference type="EMBL" id="JAI35575.1"/>
    </source>
</evidence>
<feature type="signal peptide" evidence="11">
    <location>
        <begin position="1"/>
        <end position="23"/>
    </location>
</feature>
<dbReference type="Gene3D" id="3.50.30.30">
    <property type="match status" value="1"/>
</dbReference>
<dbReference type="SUPFAM" id="SSF57850">
    <property type="entry name" value="RING/U-box"/>
    <property type="match status" value="1"/>
</dbReference>
<evidence type="ECO:0000256" key="3">
    <source>
        <dbReference type="ARBA" id="ARBA00022723"/>
    </source>
</evidence>
<dbReference type="EMBL" id="GDHF01014324">
    <property type="protein sequence ID" value="JAI37990.1"/>
    <property type="molecule type" value="Transcribed_RNA"/>
</dbReference>
<dbReference type="SMART" id="SM00184">
    <property type="entry name" value="RING"/>
    <property type="match status" value="1"/>
</dbReference>
<keyword evidence="4 8" id="KW-0863">Zinc-finger</keyword>
<evidence type="ECO:0000256" key="6">
    <source>
        <dbReference type="ARBA" id="ARBA00022989"/>
    </source>
</evidence>
<evidence type="ECO:0000256" key="4">
    <source>
        <dbReference type="ARBA" id="ARBA00022771"/>
    </source>
</evidence>
<evidence type="ECO:0000256" key="1">
    <source>
        <dbReference type="ARBA" id="ARBA00004167"/>
    </source>
</evidence>
<dbReference type="EMBL" id="GDHF01016739">
    <property type="protein sequence ID" value="JAI35575.1"/>
    <property type="molecule type" value="Transcribed_RNA"/>
</dbReference>
<evidence type="ECO:0000313" key="16">
    <source>
        <dbReference type="EMBL" id="JAI37839.1"/>
    </source>
</evidence>
<evidence type="ECO:0000313" key="13">
    <source>
        <dbReference type="EMBL" id="JAI33356.1"/>
    </source>
</evidence>